<keyword evidence="5" id="KW-0808">Transferase</keyword>
<feature type="transmembrane region" description="Helical" evidence="11">
    <location>
        <begin position="1005"/>
        <end position="1025"/>
    </location>
</feature>
<organism evidence="12 13">
    <name type="scientific">Huso huso</name>
    <name type="common">Beluga</name>
    <name type="synonym">Acipenser huso</name>
    <dbReference type="NCBI Taxonomy" id="61971"/>
    <lineage>
        <taxon>Eukaryota</taxon>
        <taxon>Metazoa</taxon>
        <taxon>Chordata</taxon>
        <taxon>Craniata</taxon>
        <taxon>Vertebrata</taxon>
        <taxon>Euteleostomi</taxon>
        <taxon>Actinopterygii</taxon>
        <taxon>Chondrostei</taxon>
        <taxon>Acipenseriformes</taxon>
        <taxon>Acipenseridae</taxon>
        <taxon>Huso</taxon>
    </lineage>
</organism>
<dbReference type="SUPFAM" id="SSF53649">
    <property type="entry name" value="Alkaline phosphatase-like"/>
    <property type="match status" value="1"/>
</dbReference>
<proteinExistence type="inferred from homology"/>
<evidence type="ECO:0000256" key="4">
    <source>
        <dbReference type="ARBA" id="ARBA00022502"/>
    </source>
</evidence>
<dbReference type="PANTHER" id="PTHR23071:SF1">
    <property type="entry name" value="GPI ETHANOLAMINE PHOSPHATE TRANSFERASE 3"/>
    <property type="match status" value="1"/>
</dbReference>
<dbReference type="InterPro" id="IPR039524">
    <property type="entry name" value="PIGO/GPI13"/>
</dbReference>
<dbReference type="PANTHER" id="PTHR23071">
    <property type="entry name" value="PHOSPHATIDYLINOSITOL GLYCAN"/>
    <property type="match status" value="1"/>
</dbReference>
<dbReference type="InterPro" id="IPR037675">
    <property type="entry name" value="PIG-O_N"/>
</dbReference>
<dbReference type="Proteomes" id="UP001369086">
    <property type="component" value="Unassembled WGS sequence"/>
</dbReference>
<evidence type="ECO:0000256" key="5">
    <source>
        <dbReference type="ARBA" id="ARBA00022679"/>
    </source>
</evidence>
<dbReference type="InterPro" id="IPR002591">
    <property type="entry name" value="Phosphodiest/P_Trfase"/>
</dbReference>
<dbReference type="Pfam" id="PF01663">
    <property type="entry name" value="Phosphodiest"/>
    <property type="match status" value="1"/>
</dbReference>
<comment type="caution">
    <text evidence="12">The sequence shown here is derived from an EMBL/GenBank/DDBJ whole genome shotgun (WGS) entry which is preliminary data.</text>
</comment>
<keyword evidence="8 11" id="KW-1133">Transmembrane helix</keyword>
<evidence type="ECO:0000256" key="2">
    <source>
        <dbReference type="ARBA" id="ARBA00004687"/>
    </source>
</evidence>
<gene>
    <name evidence="12" type="ORF">HHUSO_G1603</name>
</gene>
<evidence type="ECO:0000313" key="13">
    <source>
        <dbReference type="Proteomes" id="UP001369086"/>
    </source>
</evidence>
<feature type="transmembrane region" description="Helical" evidence="11">
    <location>
        <begin position="43"/>
        <end position="65"/>
    </location>
</feature>
<feature type="transmembrane region" description="Helical" evidence="11">
    <location>
        <begin position="1068"/>
        <end position="1088"/>
    </location>
</feature>
<feature type="transmembrane region" description="Helical" evidence="11">
    <location>
        <begin position="754"/>
        <end position="775"/>
    </location>
</feature>
<keyword evidence="7" id="KW-0256">Endoplasmic reticulum</keyword>
<evidence type="ECO:0000256" key="6">
    <source>
        <dbReference type="ARBA" id="ARBA00022692"/>
    </source>
</evidence>
<keyword evidence="10" id="KW-0325">Glycoprotein</keyword>
<evidence type="ECO:0000256" key="1">
    <source>
        <dbReference type="ARBA" id="ARBA00004477"/>
    </source>
</evidence>
<comment type="similarity">
    <text evidence="3">Belongs to the PIGG/PIGN/PIGO family. PIGO subfamily.</text>
</comment>
<evidence type="ECO:0000256" key="11">
    <source>
        <dbReference type="SAM" id="Phobius"/>
    </source>
</evidence>
<feature type="transmembrane region" description="Helical" evidence="11">
    <location>
        <begin position="1108"/>
        <end position="1126"/>
    </location>
</feature>
<comment type="pathway">
    <text evidence="2">Glycolipid biosynthesis; glycosylphosphatidylinositol-anchor biosynthesis.</text>
</comment>
<name>A0ABR1ACY6_HUSHU</name>
<evidence type="ECO:0000256" key="7">
    <source>
        <dbReference type="ARBA" id="ARBA00022824"/>
    </source>
</evidence>
<evidence type="ECO:0000256" key="10">
    <source>
        <dbReference type="ARBA" id="ARBA00023180"/>
    </source>
</evidence>
<feature type="transmembrane region" description="Helical" evidence="11">
    <location>
        <begin position="944"/>
        <end position="966"/>
    </location>
</feature>
<reference evidence="12 13" key="1">
    <citation type="submission" date="2021-05" db="EMBL/GenBank/DDBJ databases">
        <authorList>
            <person name="Zahm M."/>
            <person name="Klopp C."/>
            <person name="Cabau C."/>
            <person name="Kuhl H."/>
            <person name="Suciu R."/>
            <person name="Ciorpac M."/>
            <person name="Holostenco D."/>
            <person name="Gessner J."/>
            <person name="Wuertz S."/>
            <person name="Hohne C."/>
            <person name="Stock M."/>
            <person name="Gislard M."/>
            <person name="Lluch J."/>
            <person name="Milhes M."/>
            <person name="Lampietro C."/>
            <person name="Lopez Roques C."/>
            <person name="Donnadieu C."/>
            <person name="Du K."/>
            <person name="Schartl M."/>
            <person name="Guiguen Y."/>
        </authorList>
    </citation>
    <scope>NUCLEOTIDE SEQUENCE [LARGE SCALE GENOMIC DNA]</scope>
    <source>
        <strain evidence="12">Hh-F2</strain>
        <tissue evidence="12">Blood</tissue>
    </source>
</reference>
<feature type="transmembrane region" description="Helical" evidence="11">
    <location>
        <begin position="541"/>
        <end position="561"/>
    </location>
</feature>
<sequence length="1143" mass="126154">MLVLVPTAVKRGVELVRSRVCKASSNLIGDFCSRMKRVPVLALLLWICLLFYVGIWIFLSGFLLVKVEVNRSSSCKDELFSKHYSSHTEHFCWSEPRFKRAVILVIDALRFDFARFDPEIKDPRPFQNKLGVLSEVVASRPAHARLYPFRADAPTTTMQRIKGFTTGSLPTFVDVCSNFGTNAIQEDNLIHQLGQNGKRVVFMGDDTWENLFPNQFHRSLPFPSFIVKDLHTVDNGILQHLYSTVESSDWDVVIAHFLGVDHCGHRYGPDHQAMADKLTQMDQVVRSVIERLQNDTLLVVLGDHGMTDTGDHGGDSQKETDAALFLYSPSALFTAGQEKALQEVVPQIDLVPTLAQLLGIPIPYSNIGKVMVELFALGSPEDQSAQERRQAEALWINAKQVNRYLDTYSLANKDLSPVILAHLKDTFLLAAAEYKALFGGPLAGGPEHSSRVQALIATFQQYLNQVRETCQASWARFHPLRMAAGIAVLAAACALCFITSDFADVVSASYRRLLWIPIVCGAVAGGGVALWQFVTRSEVDVLSSLGMAALVSQLSFFWNFCRRKATRVFASEPSDLLNAAADSAQQRPALTWPCVPLVIFFLRCASLFSDSYVVAEGRVATFLLSTLAIYIPVQLNWAGRLLLPFEAQKSTPPCLPPQPSTPAASSSYKKESLTLLGCTGFLVVSLYASHSFHGCRDEQGGCEPSAFLTPLSGLRDIQLRNFRYLLSVSSVIAWVCLVRRWMRHYGNMNSKSPAVLVARFGLPLVAMFVCLYWAMSSAPYEGFGNLQEVVKLALLVFPRAVYVLFGLGVTVVCWDPLTVFLKTRKEPATSLLPPTYRASTGVSLQAELQHLIPHIYQRMRKSLRAGEREGTGREDDGQPTVEAYGLGTVYSAPLLLVLAQLGLVLAMLHPEGLMLSFMLLLLQACAILHMHSAATSLSTPGSRAGCFSVSWSAVLMWGLAATQFFYSTGHLPTFPSIQWNSAFVGLSEVHAGHLAPALLVTLNTFSSQILFAVSCPLLLLWPLVCETTKAGKRGRRAGEGEDGEEAVMEMRLRENPDRFSTALLQLGARYLFIHGAQLLASVCAAAILRRHLMVWKIFAPKFIFEASGFAVTSVCVLLGLALVMRVDSAVSDWFKRLIPDHSR</sequence>
<feature type="transmembrane region" description="Helical" evidence="11">
    <location>
        <begin position="913"/>
        <end position="932"/>
    </location>
</feature>
<dbReference type="EMBL" id="JAHFZB010000001">
    <property type="protein sequence ID" value="KAK6494958.1"/>
    <property type="molecule type" value="Genomic_DNA"/>
</dbReference>
<dbReference type="InterPro" id="IPR017850">
    <property type="entry name" value="Alkaline_phosphatase_core_sf"/>
</dbReference>
<keyword evidence="4" id="KW-0337">GPI-anchor biosynthesis</keyword>
<protein>
    <submittedName>
        <fullName evidence="12">GPI ethanolamine phosphate transferase 3-like isoform X1</fullName>
    </submittedName>
</protein>
<accession>A0ABR1ACY6</accession>
<keyword evidence="6 11" id="KW-0812">Transmembrane</keyword>
<evidence type="ECO:0000256" key="8">
    <source>
        <dbReference type="ARBA" id="ARBA00022989"/>
    </source>
</evidence>
<keyword evidence="9 11" id="KW-0472">Membrane</keyword>
<comment type="subcellular location">
    <subcellularLocation>
        <location evidence="1">Endoplasmic reticulum membrane</location>
        <topology evidence="1">Multi-pass membrane protein</topology>
    </subcellularLocation>
</comment>
<feature type="transmembrane region" description="Helical" evidence="11">
    <location>
        <begin position="480"/>
        <end position="502"/>
    </location>
</feature>
<evidence type="ECO:0000313" key="12">
    <source>
        <dbReference type="EMBL" id="KAK6494958.1"/>
    </source>
</evidence>
<feature type="transmembrane region" description="Helical" evidence="11">
    <location>
        <begin position="883"/>
        <end position="907"/>
    </location>
</feature>
<dbReference type="Gene3D" id="3.40.720.10">
    <property type="entry name" value="Alkaline Phosphatase, subunit A"/>
    <property type="match status" value="1"/>
</dbReference>
<feature type="transmembrane region" description="Helical" evidence="11">
    <location>
        <begin position="514"/>
        <end position="535"/>
    </location>
</feature>
<dbReference type="CDD" id="cd16023">
    <property type="entry name" value="GPI_EPT_3"/>
    <property type="match status" value="1"/>
</dbReference>
<evidence type="ECO:0000256" key="9">
    <source>
        <dbReference type="ARBA" id="ARBA00023136"/>
    </source>
</evidence>
<keyword evidence="13" id="KW-1185">Reference proteome</keyword>
<feature type="transmembrane region" description="Helical" evidence="11">
    <location>
        <begin position="795"/>
        <end position="814"/>
    </location>
</feature>
<evidence type="ECO:0000256" key="3">
    <source>
        <dbReference type="ARBA" id="ARBA00008695"/>
    </source>
</evidence>